<name>A0A9P9A4H6_9PEZI</name>
<dbReference type="InterPro" id="IPR004381">
    <property type="entry name" value="Glycerate_kinase"/>
</dbReference>
<evidence type="ECO:0000313" key="5">
    <source>
        <dbReference type="Proteomes" id="UP000770015"/>
    </source>
</evidence>
<reference evidence="4" key="1">
    <citation type="journal article" date="2021" name="Nat. Commun.">
        <title>Genetic determinants of endophytism in the Arabidopsis root mycobiome.</title>
        <authorList>
            <person name="Mesny F."/>
            <person name="Miyauchi S."/>
            <person name="Thiergart T."/>
            <person name="Pickel B."/>
            <person name="Atanasova L."/>
            <person name="Karlsson M."/>
            <person name="Huettel B."/>
            <person name="Barry K.W."/>
            <person name="Haridas S."/>
            <person name="Chen C."/>
            <person name="Bauer D."/>
            <person name="Andreopoulos W."/>
            <person name="Pangilinan J."/>
            <person name="LaButti K."/>
            <person name="Riley R."/>
            <person name="Lipzen A."/>
            <person name="Clum A."/>
            <person name="Drula E."/>
            <person name="Henrissat B."/>
            <person name="Kohler A."/>
            <person name="Grigoriev I.V."/>
            <person name="Martin F.M."/>
            <person name="Hacquard S."/>
        </authorList>
    </citation>
    <scope>NUCLEOTIDE SEQUENCE</scope>
    <source>
        <strain evidence="4">MPI-SDFR-AT-0117</strain>
    </source>
</reference>
<keyword evidence="3 4" id="KW-0418">Kinase</keyword>
<dbReference type="InterPro" id="IPR036129">
    <property type="entry name" value="Glycerate_kinase_sf"/>
</dbReference>
<dbReference type="Proteomes" id="UP000770015">
    <property type="component" value="Unassembled WGS sequence"/>
</dbReference>
<evidence type="ECO:0000256" key="3">
    <source>
        <dbReference type="ARBA" id="ARBA00022777"/>
    </source>
</evidence>
<sequence length="411" mass="42137">MSSNPSALGMKVLVCPSGFKGSLQPEVAADCIEAGILSVLPGATVRKVPLVDGGEGFTRALVAATSGKLYPVTVTGPVGAPVESCFGILGTSSSKAPRTAVIEMAAAAGLSLVPNHLRNPGLTTTFGVGELILAALDQGAERIVVGCGDSGTCDGGAGMLQALGARLLDHDGLPIPACGGGESLTRLANIDLTKVDERVKKASIEVAVNWTNILCGPKGVARVFGAQKGSSAEQTERLSAAMDVLAVVAGRFLCDAKVGKAPGGGASGGLGTGLRLVGAKLRPRYEVVAEYVDFETLFDDCDLVLTAEGGIDDQTPRGKIPAEIATRAKRFGLPVIAIAGTIGPGASVNYDVGIDAYTCILQKPTTLEEAIKEAERLTKESAEGVMRMIVVGRMLASRKLLQAVQADQVWA</sequence>
<dbReference type="AlphaFoldDB" id="A0A9P9A4H6"/>
<dbReference type="GO" id="GO:0008887">
    <property type="term" value="F:glycerate kinase activity"/>
    <property type="evidence" value="ECO:0007669"/>
    <property type="project" value="InterPro"/>
</dbReference>
<dbReference type="Pfam" id="PF02595">
    <property type="entry name" value="Gly_kinase"/>
    <property type="match status" value="1"/>
</dbReference>
<comment type="caution">
    <text evidence="4">The sequence shown here is derived from an EMBL/GenBank/DDBJ whole genome shotgun (WGS) entry which is preliminary data.</text>
</comment>
<accession>A0A9P9A4H6</accession>
<dbReference type="PANTHER" id="PTHR21599">
    <property type="entry name" value="GLYCERATE KINASE"/>
    <property type="match status" value="1"/>
</dbReference>
<protein>
    <submittedName>
        <fullName evidence="4">Glycerate kinase</fullName>
    </submittedName>
</protein>
<dbReference type="Gene3D" id="3.90.1510.10">
    <property type="entry name" value="Glycerate kinase, domain 2"/>
    <property type="match status" value="1"/>
</dbReference>
<dbReference type="InterPro" id="IPR018197">
    <property type="entry name" value="Glycerate_kinase_RE-like"/>
</dbReference>
<organism evidence="4 5">
    <name type="scientific">Plectosphaerella plurivora</name>
    <dbReference type="NCBI Taxonomy" id="936078"/>
    <lineage>
        <taxon>Eukaryota</taxon>
        <taxon>Fungi</taxon>
        <taxon>Dikarya</taxon>
        <taxon>Ascomycota</taxon>
        <taxon>Pezizomycotina</taxon>
        <taxon>Sordariomycetes</taxon>
        <taxon>Hypocreomycetidae</taxon>
        <taxon>Glomerellales</taxon>
        <taxon>Plectosphaerellaceae</taxon>
        <taxon>Plectosphaerella</taxon>
    </lineage>
</organism>
<evidence type="ECO:0000256" key="1">
    <source>
        <dbReference type="ARBA" id="ARBA00006284"/>
    </source>
</evidence>
<dbReference type="InterPro" id="IPR018193">
    <property type="entry name" value="Glyc_kinase_flavodox-like_fold"/>
</dbReference>
<evidence type="ECO:0000256" key="2">
    <source>
        <dbReference type="ARBA" id="ARBA00022679"/>
    </source>
</evidence>
<dbReference type="PANTHER" id="PTHR21599:SF0">
    <property type="entry name" value="GLYCERATE KINASE"/>
    <property type="match status" value="1"/>
</dbReference>
<dbReference type="EMBL" id="JAGSXJ010000049">
    <property type="protein sequence ID" value="KAH6661783.1"/>
    <property type="molecule type" value="Genomic_DNA"/>
</dbReference>
<proteinExistence type="inferred from homology"/>
<dbReference type="NCBIfam" id="TIGR00045">
    <property type="entry name" value="glycerate kinase"/>
    <property type="match status" value="1"/>
</dbReference>
<gene>
    <name evidence="4" type="ORF">F5X68DRAFT_178483</name>
</gene>
<dbReference type="Gene3D" id="3.40.50.10350">
    <property type="entry name" value="Glycerate kinase, domain 1"/>
    <property type="match status" value="1"/>
</dbReference>
<dbReference type="OrthoDB" id="10262596at2759"/>
<evidence type="ECO:0000313" key="4">
    <source>
        <dbReference type="EMBL" id="KAH6661783.1"/>
    </source>
</evidence>
<dbReference type="PIRSF" id="PIRSF006078">
    <property type="entry name" value="GlxK"/>
    <property type="match status" value="1"/>
</dbReference>
<dbReference type="GO" id="GO:0031388">
    <property type="term" value="P:organic acid phosphorylation"/>
    <property type="evidence" value="ECO:0007669"/>
    <property type="project" value="InterPro"/>
</dbReference>
<keyword evidence="2" id="KW-0808">Transferase</keyword>
<dbReference type="SUPFAM" id="SSF110738">
    <property type="entry name" value="Glycerate kinase I"/>
    <property type="match status" value="1"/>
</dbReference>
<keyword evidence="5" id="KW-1185">Reference proteome</keyword>
<comment type="similarity">
    <text evidence="1">Belongs to the glycerate kinase type-1 family.</text>
</comment>